<proteinExistence type="predicted"/>
<dbReference type="InterPro" id="IPR011333">
    <property type="entry name" value="SKP1/BTB/POZ_sf"/>
</dbReference>
<organism evidence="2 3">
    <name type="scientific">Glomus cerebriforme</name>
    <dbReference type="NCBI Taxonomy" id="658196"/>
    <lineage>
        <taxon>Eukaryota</taxon>
        <taxon>Fungi</taxon>
        <taxon>Fungi incertae sedis</taxon>
        <taxon>Mucoromycota</taxon>
        <taxon>Glomeromycotina</taxon>
        <taxon>Glomeromycetes</taxon>
        <taxon>Glomerales</taxon>
        <taxon>Glomeraceae</taxon>
        <taxon>Glomus</taxon>
    </lineage>
</organism>
<reference evidence="2 3" key="1">
    <citation type="submission" date="2018-06" db="EMBL/GenBank/DDBJ databases">
        <title>Comparative genomics reveals the genomic features of Rhizophagus irregularis, R. cerebriforme, R. diaphanum and Gigaspora rosea, and their symbiotic lifestyle signature.</title>
        <authorList>
            <person name="Morin E."/>
            <person name="San Clemente H."/>
            <person name="Chen E.C.H."/>
            <person name="De La Providencia I."/>
            <person name="Hainaut M."/>
            <person name="Kuo A."/>
            <person name="Kohler A."/>
            <person name="Murat C."/>
            <person name="Tang N."/>
            <person name="Roy S."/>
            <person name="Loubradou J."/>
            <person name="Henrissat B."/>
            <person name="Grigoriev I.V."/>
            <person name="Corradi N."/>
            <person name="Roux C."/>
            <person name="Martin F.M."/>
        </authorList>
    </citation>
    <scope>NUCLEOTIDE SEQUENCE [LARGE SCALE GENOMIC DNA]</scope>
    <source>
        <strain evidence="2 3">DAOM 227022</strain>
    </source>
</reference>
<gene>
    <name evidence="2" type="ORF">C1645_829775</name>
</gene>
<dbReference type="Gene3D" id="3.30.710.10">
    <property type="entry name" value="Potassium Channel Kv1.1, Chain A"/>
    <property type="match status" value="1"/>
</dbReference>
<dbReference type="AlphaFoldDB" id="A0A397SJ92"/>
<dbReference type="CDD" id="cd18186">
    <property type="entry name" value="BTB_POZ_ZBTB_KLHL-like"/>
    <property type="match status" value="1"/>
</dbReference>
<feature type="domain" description="BTB" evidence="1">
    <location>
        <begin position="59"/>
        <end position="94"/>
    </location>
</feature>
<sequence>MARDYLVIQSTSVACEQNEIEIGTLIVQHQRFVLQEWDDTLGIEKINDNITIEVGNNPYKNDGNLTHIKLPNISSEIFQIILRYIYGKRLSLEEYDPS</sequence>
<dbReference type="Proteomes" id="UP000265703">
    <property type="component" value="Unassembled WGS sequence"/>
</dbReference>
<evidence type="ECO:0000259" key="1">
    <source>
        <dbReference type="Pfam" id="PF00651"/>
    </source>
</evidence>
<comment type="caution">
    <text evidence="2">The sequence shown here is derived from an EMBL/GenBank/DDBJ whole genome shotgun (WGS) entry which is preliminary data.</text>
</comment>
<accession>A0A397SJ92</accession>
<name>A0A397SJ92_9GLOM</name>
<dbReference type="PROSITE" id="PS51257">
    <property type="entry name" value="PROKAR_LIPOPROTEIN"/>
    <property type="match status" value="1"/>
</dbReference>
<dbReference type="InterPro" id="IPR000210">
    <property type="entry name" value="BTB/POZ_dom"/>
</dbReference>
<protein>
    <recommendedName>
        <fullName evidence="1">BTB domain-containing protein</fullName>
    </recommendedName>
</protein>
<dbReference type="SUPFAM" id="SSF54695">
    <property type="entry name" value="POZ domain"/>
    <property type="match status" value="1"/>
</dbReference>
<evidence type="ECO:0000313" key="3">
    <source>
        <dbReference type="Proteomes" id="UP000265703"/>
    </source>
</evidence>
<keyword evidence="3" id="KW-1185">Reference proteome</keyword>
<evidence type="ECO:0000313" key="2">
    <source>
        <dbReference type="EMBL" id="RIA86108.1"/>
    </source>
</evidence>
<dbReference type="EMBL" id="QKYT01000382">
    <property type="protein sequence ID" value="RIA86108.1"/>
    <property type="molecule type" value="Genomic_DNA"/>
</dbReference>
<dbReference type="Pfam" id="PF00651">
    <property type="entry name" value="BTB"/>
    <property type="match status" value="1"/>
</dbReference>